<organism evidence="3 4">
    <name type="scientific">Facklamia languida CCUG 37842</name>
    <dbReference type="NCBI Taxonomy" id="883113"/>
    <lineage>
        <taxon>Bacteria</taxon>
        <taxon>Bacillati</taxon>
        <taxon>Bacillota</taxon>
        <taxon>Bacilli</taxon>
        <taxon>Lactobacillales</taxon>
        <taxon>Aerococcaceae</taxon>
        <taxon>Facklamia</taxon>
    </lineage>
</organism>
<comment type="similarity">
    <text evidence="1">Belongs to the AHA1 family.</text>
</comment>
<dbReference type="AlphaFoldDB" id="H3NH66"/>
<feature type="domain" description="Activator of Hsp90 ATPase homologue 1/2-like C-terminal" evidence="2">
    <location>
        <begin position="50"/>
        <end position="125"/>
    </location>
</feature>
<dbReference type="SUPFAM" id="SSF55961">
    <property type="entry name" value="Bet v1-like"/>
    <property type="match status" value="1"/>
</dbReference>
<dbReference type="HOGENOM" id="CLU_1439128_0_0_9"/>
<reference evidence="3 4" key="1">
    <citation type="submission" date="2012-01" db="EMBL/GenBank/DDBJ databases">
        <title>The Genome Sequence of Facklamia languida CCUG 37842.</title>
        <authorList>
            <consortium name="The Broad Institute Genome Sequencing Platform"/>
            <person name="Earl A."/>
            <person name="Ward D."/>
            <person name="Feldgarden M."/>
            <person name="Gevers D."/>
            <person name="Huys G."/>
            <person name="Young S.K."/>
            <person name="Zeng Q."/>
            <person name="Gargeya S."/>
            <person name="Fitzgerald M."/>
            <person name="Haas B."/>
            <person name="Abouelleil A."/>
            <person name="Alvarado L."/>
            <person name="Arachchi H.M."/>
            <person name="Berlin A."/>
            <person name="Chapman S.B."/>
            <person name="Gearin G."/>
            <person name="Goldberg J."/>
            <person name="Griggs A."/>
            <person name="Gujja S."/>
            <person name="Hansen M."/>
            <person name="Heiman D."/>
            <person name="Howarth C."/>
            <person name="Larimer J."/>
            <person name="Lui A."/>
            <person name="MacDonald P.J.P."/>
            <person name="McCowen C."/>
            <person name="Montmayeur A."/>
            <person name="Murphy C."/>
            <person name="Neiman D."/>
            <person name="Pearson M."/>
            <person name="Priest M."/>
            <person name="Roberts A."/>
            <person name="Saif S."/>
            <person name="Shea T."/>
            <person name="Sisk P."/>
            <person name="Stolte C."/>
            <person name="Sykes S."/>
            <person name="Wortman J."/>
            <person name="Nusbaum C."/>
            <person name="Birren B."/>
        </authorList>
    </citation>
    <scope>NUCLEOTIDE SEQUENCE [LARGE SCALE GENOMIC DNA]</scope>
    <source>
        <strain evidence="3 4">CCUG 37842</strain>
    </source>
</reference>
<sequence length="188" mass="21540">MNEERNSKHDQEPTCHHGEGCQCGHHHENLLEDLSPDLGLDWTFQGEIEASLEEVWRHLTDNDCLQRWQKKLRIKDLRPGGHLIIDGHPVLITDVTSPHLLAFLQGEDMVSLEFQPGEGSKTCFNLNYWMADSQAAVIDKLSPWLILLTQLESFLQTGSTECDPIRQAEIIESLKSLFDQPSHQTFDW</sequence>
<dbReference type="EMBL" id="AGEG01000002">
    <property type="protein sequence ID" value="EHR38121.1"/>
    <property type="molecule type" value="Genomic_DNA"/>
</dbReference>
<dbReference type="OrthoDB" id="9803476at2"/>
<proteinExistence type="inferred from homology"/>
<dbReference type="InterPro" id="IPR023393">
    <property type="entry name" value="START-like_dom_sf"/>
</dbReference>
<protein>
    <recommendedName>
        <fullName evidence="2">Activator of Hsp90 ATPase homologue 1/2-like C-terminal domain-containing protein</fullName>
    </recommendedName>
</protein>
<evidence type="ECO:0000313" key="3">
    <source>
        <dbReference type="EMBL" id="EHR38121.1"/>
    </source>
</evidence>
<dbReference type="RefSeq" id="WP_006308083.1">
    <property type="nucleotide sequence ID" value="NZ_JH601133.1"/>
</dbReference>
<comment type="caution">
    <text evidence="3">The sequence shown here is derived from an EMBL/GenBank/DDBJ whole genome shotgun (WGS) entry which is preliminary data.</text>
</comment>
<accession>H3NH66</accession>
<evidence type="ECO:0000313" key="4">
    <source>
        <dbReference type="Proteomes" id="UP000006190"/>
    </source>
</evidence>
<name>H3NH66_9LACT</name>
<evidence type="ECO:0000259" key="2">
    <source>
        <dbReference type="Pfam" id="PF08327"/>
    </source>
</evidence>
<keyword evidence="4" id="KW-1185">Reference proteome</keyword>
<evidence type="ECO:0000256" key="1">
    <source>
        <dbReference type="ARBA" id="ARBA00006817"/>
    </source>
</evidence>
<dbReference type="Proteomes" id="UP000006190">
    <property type="component" value="Unassembled WGS sequence"/>
</dbReference>
<dbReference type="Gene3D" id="3.30.530.20">
    <property type="match status" value="1"/>
</dbReference>
<dbReference type="Pfam" id="PF08327">
    <property type="entry name" value="AHSA1"/>
    <property type="match status" value="1"/>
</dbReference>
<dbReference type="InterPro" id="IPR013538">
    <property type="entry name" value="ASHA1/2-like_C"/>
</dbReference>
<dbReference type="STRING" id="883113.HMPREF9708_00205"/>
<dbReference type="eggNOG" id="ENOG502ZXGE">
    <property type="taxonomic scope" value="Bacteria"/>
</dbReference>
<dbReference type="PATRIC" id="fig|883113.3.peg.204"/>
<gene>
    <name evidence="3" type="ORF">HMPREF9708_00205</name>
</gene>